<feature type="region of interest" description="Disordered" evidence="1">
    <location>
        <begin position="1"/>
        <end position="97"/>
    </location>
</feature>
<evidence type="ECO:0000313" key="3">
    <source>
        <dbReference type="Proteomes" id="UP001152795"/>
    </source>
</evidence>
<dbReference type="AlphaFoldDB" id="A0A6S7LVX6"/>
<sequence>MENNSRHNTSTITELASEPPIPGTIAHKHTHQEKDNSSIRYTNSQDNTSLNNNDHTSKEYLTSLPTHNKVRQKHSDMRNYQPIPTRVTRTSRKPRIN</sequence>
<name>A0A6S7LVX6_PARCT</name>
<keyword evidence="3" id="KW-1185">Reference proteome</keyword>
<feature type="non-terminal residue" evidence="2">
    <location>
        <position position="97"/>
    </location>
</feature>
<organism evidence="2 3">
    <name type="scientific">Paramuricea clavata</name>
    <name type="common">Red gorgonian</name>
    <name type="synonym">Violescent sea-whip</name>
    <dbReference type="NCBI Taxonomy" id="317549"/>
    <lineage>
        <taxon>Eukaryota</taxon>
        <taxon>Metazoa</taxon>
        <taxon>Cnidaria</taxon>
        <taxon>Anthozoa</taxon>
        <taxon>Octocorallia</taxon>
        <taxon>Malacalcyonacea</taxon>
        <taxon>Plexauridae</taxon>
        <taxon>Paramuricea</taxon>
    </lineage>
</organism>
<protein>
    <submittedName>
        <fullName evidence="2">Uncharacterized protein</fullName>
    </submittedName>
</protein>
<dbReference type="Proteomes" id="UP001152795">
    <property type="component" value="Unassembled WGS sequence"/>
</dbReference>
<feature type="compositionally biased region" description="Polar residues" evidence="1">
    <location>
        <begin position="38"/>
        <end position="66"/>
    </location>
</feature>
<proteinExistence type="predicted"/>
<evidence type="ECO:0000313" key="2">
    <source>
        <dbReference type="EMBL" id="CAB4045729.1"/>
    </source>
</evidence>
<gene>
    <name evidence="2" type="ORF">PACLA_8A021445</name>
</gene>
<feature type="compositionally biased region" description="Polar residues" evidence="1">
    <location>
        <begin position="1"/>
        <end position="14"/>
    </location>
</feature>
<dbReference type="EMBL" id="CACRXK020041463">
    <property type="protein sequence ID" value="CAB4045729.1"/>
    <property type="molecule type" value="Genomic_DNA"/>
</dbReference>
<accession>A0A6S7LVX6</accession>
<comment type="caution">
    <text evidence="2">The sequence shown here is derived from an EMBL/GenBank/DDBJ whole genome shotgun (WGS) entry which is preliminary data.</text>
</comment>
<reference evidence="2" key="1">
    <citation type="submission" date="2020-04" db="EMBL/GenBank/DDBJ databases">
        <authorList>
            <person name="Alioto T."/>
            <person name="Alioto T."/>
            <person name="Gomez Garrido J."/>
        </authorList>
    </citation>
    <scope>NUCLEOTIDE SEQUENCE</scope>
    <source>
        <strain evidence="2">A484AB</strain>
    </source>
</reference>
<evidence type="ECO:0000256" key="1">
    <source>
        <dbReference type="SAM" id="MobiDB-lite"/>
    </source>
</evidence>